<keyword evidence="3" id="KW-1185">Reference proteome</keyword>
<gene>
    <name evidence="2" type="ORF">SAMN05660337_0756</name>
</gene>
<dbReference type="CDD" id="cd19097">
    <property type="entry name" value="AKR_unchar"/>
    <property type="match status" value="1"/>
</dbReference>
<protein>
    <submittedName>
        <fullName evidence="2">Predicted oxidoreductase</fullName>
    </submittedName>
</protein>
<dbReference type="PANTHER" id="PTHR43312:SF1">
    <property type="entry name" value="NADP-DEPENDENT OXIDOREDUCTASE DOMAIN-CONTAINING PROTEIN"/>
    <property type="match status" value="1"/>
</dbReference>
<dbReference type="PANTHER" id="PTHR43312">
    <property type="entry name" value="D-THREO-ALDOSE 1-DEHYDROGENASE"/>
    <property type="match status" value="1"/>
</dbReference>
<proteinExistence type="predicted"/>
<dbReference type="InterPro" id="IPR036812">
    <property type="entry name" value="NAD(P)_OxRdtase_dom_sf"/>
</dbReference>
<dbReference type="AlphaFoldDB" id="A0A1G9CQQ2"/>
<dbReference type="Pfam" id="PF00248">
    <property type="entry name" value="Aldo_ket_red"/>
    <property type="match status" value="1"/>
</dbReference>
<dbReference type="Gene3D" id="3.20.20.100">
    <property type="entry name" value="NADP-dependent oxidoreductase domain"/>
    <property type="match status" value="1"/>
</dbReference>
<reference evidence="3" key="1">
    <citation type="submission" date="2016-10" db="EMBL/GenBank/DDBJ databases">
        <authorList>
            <person name="Varghese N."/>
            <person name="Submissions S."/>
        </authorList>
    </citation>
    <scope>NUCLEOTIDE SEQUENCE [LARGE SCALE GENOMIC DNA]</scope>
    <source>
        <strain evidence="3">DSM 16995</strain>
    </source>
</reference>
<name>A0A1G9CQQ2_9BACT</name>
<dbReference type="Proteomes" id="UP000199053">
    <property type="component" value="Unassembled WGS sequence"/>
</dbReference>
<sequence length="300" mass="33188">MSSLTDSNRLVLGTVQLGMSYGIANTSGKPNQSLADEIVSKAWQGGIREFDTAQIYGESEIILGKSLQNLGLSDKAKIISKPSPEQSLLGKGTVELLIRESLERLKIKSFYGFMLHKEDQLSEWDEGLGEQLQKVQADGLAEYIGVSVYSTEKALQALNTEGIDIIQVPSNILDRRFERAGVFEKAAQLGKTLYVRSVFLQGLFFMPLENLPKHMIFASPFIQAVTKLASDNGLSIHELALKYAAQAYPHAKILVGAELPEQITENMEAWLGDGPEDLVNQVRHIFDSVPEKVINPVLWK</sequence>
<dbReference type="RefSeq" id="WP_092158352.1">
    <property type="nucleotide sequence ID" value="NZ_FNGA01000001.1"/>
</dbReference>
<dbReference type="InterPro" id="IPR023210">
    <property type="entry name" value="NADP_OxRdtase_dom"/>
</dbReference>
<dbReference type="EMBL" id="FNGA01000001">
    <property type="protein sequence ID" value="SDK53775.1"/>
    <property type="molecule type" value="Genomic_DNA"/>
</dbReference>
<evidence type="ECO:0000313" key="2">
    <source>
        <dbReference type="EMBL" id="SDK53775.1"/>
    </source>
</evidence>
<dbReference type="STRING" id="246191.SAMN05660337_0756"/>
<evidence type="ECO:0000313" key="3">
    <source>
        <dbReference type="Proteomes" id="UP000199053"/>
    </source>
</evidence>
<organism evidence="2 3">
    <name type="scientific">Maridesulfovibrio ferrireducens</name>
    <dbReference type="NCBI Taxonomy" id="246191"/>
    <lineage>
        <taxon>Bacteria</taxon>
        <taxon>Pseudomonadati</taxon>
        <taxon>Thermodesulfobacteriota</taxon>
        <taxon>Desulfovibrionia</taxon>
        <taxon>Desulfovibrionales</taxon>
        <taxon>Desulfovibrionaceae</taxon>
        <taxon>Maridesulfovibrio</taxon>
    </lineage>
</organism>
<feature type="domain" description="NADP-dependent oxidoreductase" evidence="1">
    <location>
        <begin position="9"/>
        <end position="270"/>
    </location>
</feature>
<dbReference type="InterPro" id="IPR053135">
    <property type="entry name" value="AKR2_Oxidoreductase"/>
</dbReference>
<accession>A0A1G9CQQ2</accession>
<dbReference type="OrthoDB" id="9783572at2"/>
<dbReference type="SUPFAM" id="SSF51430">
    <property type="entry name" value="NAD(P)-linked oxidoreductase"/>
    <property type="match status" value="1"/>
</dbReference>
<evidence type="ECO:0000259" key="1">
    <source>
        <dbReference type="Pfam" id="PF00248"/>
    </source>
</evidence>